<keyword evidence="3" id="KW-1185">Reference proteome</keyword>
<accession>A0ABS1H219</accession>
<organism evidence="2 3">
    <name type="scientific">Pseudomonas haemolytica</name>
    <dbReference type="NCBI Taxonomy" id="2600065"/>
    <lineage>
        <taxon>Bacteria</taxon>
        <taxon>Pseudomonadati</taxon>
        <taxon>Pseudomonadota</taxon>
        <taxon>Gammaproteobacteria</taxon>
        <taxon>Pseudomonadales</taxon>
        <taxon>Pseudomonadaceae</taxon>
        <taxon>Pseudomonas</taxon>
    </lineage>
</organism>
<dbReference type="InterPro" id="IPR041685">
    <property type="entry name" value="AAA_GajA/Old/RecF-like"/>
</dbReference>
<dbReference type="InterPro" id="IPR027417">
    <property type="entry name" value="P-loop_NTPase"/>
</dbReference>
<dbReference type="Proteomes" id="UP000620382">
    <property type="component" value="Unassembled WGS sequence"/>
</dbReference>
<feature type="domain" description="Endonuclease GajA/Old nuclease/RecF-like AAA" evidence="1">
    <location>
        <begin position="1"/>
        <end position="46"/>
    </location>
</feature>
<dbReference type="Gene3D" id="3.40.50.300">
    <property type="entry name" value="P-loop containing nucleotide triphosphate hydrolases"/>
    <property type="match status" value="1"/>
</dbReference>
<evidence type="ECO:0000259" key="1">
    <source>
        <dbReference type="Pfam" id="PF13175"/>
    </source>
</evidence>
<sequence length="60" mass="6507">MLIQSIQLNNFLSFGAFSTVIPLGPLNVIIGPNGSGKSNQLESIELSKRCRLGLGMHKHE</sequence>
<evidence type="ECO:0000313" key="3">
    <source>
        <dbReference type="Proteomes" id="UP000620382"/>
    </source>
</evidence>
<evidence type="ECO:0000313" key="2">
    <source>
        <dbReference type="EMBL" id="MBK3462934.1"/>
    </source>
</evidence>
<name>A0ABS1H219_9PSED</name>
<dbReference type="Pfam" id="PF13175">
    <property type="entry name" value="AAA_15"/>
    <property type="match status" value="1"/>
</dbReference>
<dbReference type="SUPFAM" id="SSF52540">
    <property type="entry name" value="P-loop containing nucleoside triphosphate hydrolases"/>
    <property type="match status" value="1"/>
</dbReference>
<comment type="caution">
    <text evidence="2">The sequence shown here is derived from an EMBL/GenBank/DDBJ whole genome shotgun (WGS) entry which is preliminary data.</text>
</comment>
<protein>
    <submittedName>
        <fullName evidence="2">AAA family ATPase</fullName>
    </submittedName>
</protein>
<reference evidence="2 3" key="1">
    <citation type="submission" date="2021-01" db="EMBL/GenBank/DDBJ databases">
        <title>Antibiotic resistance and phylogeny of Pseudomonas spp. isolated over three decades from chicken meat in the Norwegian food chain.</title>
        <authorList>
            <person name="Moen B."/>
        </authorList>
    </citation>
    <scope>NUCLEOTIDE SEQUENCE [LARGE SCALE GENOMIC DNA]</scope>
    <source>
        <strain evidence="2 3">MF6766</strain>
    </source>
</reference>
<dbReference type="EMBL" id="JAENSR010000012">
    <property type="protein sequence ID" value="MBK3462934.1"/>
    <property type="molecule type" value="Genomic_DNA"/>
</dbReference>
<dbReference type="RefSeq" id="WP_198832883.1">
    <property type="nucleotide sequence ID" value="NZ_JAEKCT010000027.1"/>
</dbReference>
<proteinExistence type="predicted"/>
<gene>
    <name evidence="2" type="ORF">JJD71_28105</name>
</gene>